<feature type="domain" description="Rhodanese" evidence="2">
    <location>
        <begin position="9"/>
        <end position="113"/>
    </location>
</feature>
<gene>
    <name evidence="3" type="ordered locus">PAE2582</name>
</gene>
<evidence type="ECO:0000313" key="3">
    <source>
        <dbReference type="EMBL" id="AAL64297.1"/>
    </source>
</evidence>
<dbReference type="PROSITE" id="PS50206">
    <property type="entry name" value="RHODANESE_3"/>
    <property type="match status" value="2"/>
</dbReference>
<organism evidence="3 4">
    <name type="scientific">Pyrobaculum aerophilum (strain ATCC 51768 / DSM 7523 / JCM 9630 / CIP 104966 / NBRC 100827 / IM2)</name>
    <dbReference type="NCBI Taxonomy" id="178306"/>
    <lineage>
        <taxon>Archaea</taxon>
        <taxon>Thermoproteota</taxon>
        <taxon>Thermoprotei</taxon>
        <taxon>Thermoproteales</taxon>
        <taxon>Thermoproteaceae</taxon>
        <taxon>Pyrobaculum</taxon>
    </lineage>
</organism>
<reference evidence="3 4" key="1">
    <citation type="journal article" date="2002" name="Proc. Natl. Acad. Sci. U.S.A.">
        <title>Genome sequence of the hyperthermophilic crenarchaeon Pyrobaculum aerophilum.</title>
        <authorList>
            <person name="Fitz-Gibbon S.T."/>
            <person name="Ladner H."/>
            <person name="Kim U.J."/>
            <person name="Stetter K.O."/>
            <person name="Simon M.I."/>
            <person name="Miller J.H."/>
        </authorList>
    </citation>
    <scope>NUCLEOTIDE SEQUENCE [LARGE SCALE GENOMIC DNA]</scope>
    <source>
        <strain evidence="4">ATCC 51768 / DSM 7523 / JCM 9630 / CIP 104966 / NBRC 100827 / IM2</strain>
    </source>
</reference>
<dbReference type="PANTHER" id="PTHR43855">
    <property type="entry name" value="THIOSULFATE SULFURTRANSFERASE"/>
    <property type="match status" value="1"/>
</dbReference>
<dbReference type="Pfam" id="PF00581">
    <property type="entry name" value="Rhodanese"/>
    <property type="match status" value="2"/>
</dbReference>
<dbReference type="InterPro" id="IPR051126">
    <property type="entry name" value="Thiosulfate_sulfurtransferase"/>
</dbReference>
<dbReference type="GeneID" id="1464638"/>
<evidence type="ECO:0000256" key="1">
    <source>
        <dbReference type="ARBA" id="ARBA00022737"/>
    </source>
</evidence>
<name>Q8ZUV9_PYRAE</name>
<dbReference type="EMBL" id="AE009441">
    <property type="protein sequence ID" value="AAL64297.1"/>
    <property type="molecule type" value="Genomic_DNA"/>
</dbReference>
<evidence type="ECO:0000313" key="4">
    <source>
        <dbReference type="Proteomes" id="UP000002439"/>
    </source>
</evidence>
<dbReference type="CDD" id="cd00158">
    <property type="entry name" value="RHOD"/>
    <property type="match status" value="1"/>
</dbReference>
<keyword evidence="4" id="KW-1185">Reference proteome</keyword>
<dbReference type="PATRIC" id="fig|178306.9.peg.1924"/>
<dbReference type="KEGG" id="pai:PAE2582"/>
<feature type="domain" description="Rhodanese" evidence="2">
    <location>
        <begin position="139"/>
        <end position="228"/>
    </location>
</feature>
<dbReference type="Gene3D" id="3.40.250.10">
    <property type="entry name" value="Rhodanese-like domain"/>
    <property type="match status" value="2"/>
</dbReference>
<dbReference type="SMART" id="SM00450">
    <property type="entry name" value="RHOD"/>
    <property type="match status" value="2"/>
</dbReference>
<dbReference type="PANTHER" id="PTHR43855:SF1">
    <property type="entry name" value="THIOSULFATE SULFURTRANSFERASE"/>
    <property type="match status" value="1"/>
</dbReference>
<proteinExistence type="predicted"/>
<dbReference type="HOGENOM" id="CLU_031618_1_6_2"/>
<dbReference type="EnsemblBacteria" id="AAL64297">
    <property type="protein sequence ID" value="AAL64297"/>
    <property type="gene ID" value="PAE2582"/>
</dbReference>
<dbReference type="SUPFAM" id="SSF52821">
    <property type="entry name" value="Rhodanese/Cell cycle control phosphatase"/>
    <property type="match status" value="2"/>
</dbReference>
<accession>Q8ZUV9</accession>
<dbReference type="AlphaFoldDB" id="Q8ZUV9"/>
<dbReference type="InterPro" id="IPR001763">
    <property type="entry name" value="Rhodanese-like_dom"/>
</dbReference>
<evidence type="ECO:0000259" key="2">
    <source>
        <dbReference type="PROSITE" id="PS50206"/>
    </source>
</evidence>
<dbReference type="Proteomes" id="UP000002439">
    <property type="component" value="Chromosome"/>
</dbReference>
<dbReference type="InterPro" id="IPR036873">
    <property type="entry name" value="Rhodanese-like_dom_sf"/>
</dbReference>
<dbReference type="GO" id="GO:0004792">
    <property type="term" value="F:thiosulfate-cyanide sulfurtransferase activity"/>
    <property type="evidence" value="ECO:0000318"/>
    <property type="project" value="GO_Central"/>
</dbReference>
<dbReference type="STRING" id="178306.PAE2582"/>
<dbReference type="RefSeq" id="WP_011008765.1">
    <property type="nucleotide sequence ID" value="NC_003364.1"/>
</dbReference>
<keyword evidence="1" id="KW-0677">Repeat</keyword>
<dbReference type="InParanoid" id="Q8ZUV9"/>
<dbReference type="eggNOG" id="arCOG02019">
    <property type="taxonomic scope" value="Archaea"/>
</dbReference>
<sequence>MFIDIDHFKLNEVIIIDARPRIFYTKSHIKDAVNIPISQIMDPLTGMPKPPEELSDVFTNAGIVENVPIVIYDDYPGVNAARLAWTLHYCGLKNVAIIRKFFRYISAHLPIENSNAPPQRGRVRCVQNPNVLADYDTVKNYKGLIVDLRSRREYIKGHIKGAVNIPWSDLINNEGFLNDYTWLPHDEEVIVYCGQGLYSAIGYVAYADLGIRVRLYAGGYQDWLKHEANQE</sequence>
<protein>
    <submittedName>
        <fullName evidence="3">Thiosulfate sulfurtransferase</fullName>
    </submittedName>
</protein>